<feature type="transmembrane region" description="Helical" evidence="7">
    <location>
        <begin position="16"/>
        <end position="40"/>
    </location>
</feature>
<comment type="subcellular location">
    <subcellularLocation>
        <location evidence="1">Cell membrane</location>
        <topology evidence="1">Multi-pass membrane protein</topology>
    </subcellularLocation>
</comment>
<evidence type="ECO:0000256" key="1">
    <source>
        <dbReference type="ARBA" id="ARBA00004651"/>
    </source>
</evidence>
<evidence type="ECO:0000256" key="3">
    <source>
        <dbReference type="ARBA" id="ARBA00022475"/>
    </source>
</evidence>
<accession>A0ABW4CZ65</accession>
<evidence type="ECO:0000256" key="2">
    <source>
        <dbReference type="ARBA" id="ARBA00022448"/>
    </source>
</evidence>
<evidence type="ECO:0000313" key="8">
    <source>
        <dbReference type="EMBL" id="MFD1441780.1"/>
    </source>
</evidence>
<evidence type="ECO:0000256" key="4">
    <source>
        <dbReference type="ARBA" id="ARBA00022692"/>
    </source>
</evidence>
<keyword evidence="5 7" id="KW-1133">Transmembrane helix</keyword>
<evidence type="ECO:0000256" key="7">
    <source>
        <dbReference type="SAM" id="Phobius"/>
    </source>
</evidence>
<evidence type="ECO:0000313" key="9">
    <source>
        <dbReference type="Proteomes" id="UP001597212"/>
    </source>
</evidence>
<evidence type="ECO:0000256" key="6">
    <source>
        <dbReference type="ARBA" id="ARBA00023136"/>
    </source>
</evidence>
<dbReference type="PANTHER" id="PTHR23517:SF15">
    <property type="entry name" value="PROTON-DEPENDENT OLIGOPEPTIDE FAMILY TRANSPORT PROTEIN"/>
    <property type="match status" value="1"/>
</dbReference>
<protein>
    <submittedName>
        <fullName evidence="8">Peptide MFS transporter</fullName>
    </submittedName>
</protein>
<dbReference type="EMBL" id="JBHTOK010000075">
    <property type="protein sequence ID" value="MFD1441780.1"/>
    <property type="molecule type" value="Genomic_DNA"/>
</dbReference>
<sequence length="484" mass="50995">MAQQSSISRQPPAFKLMALGSLGTGFATYAVSAIMILYLYEPLHLGGLGLDRITATQIMAVFSSLGYVAGIAGSYAADRLVGLRKPYLYGTLLKIVAIALLAVPRGGRALFFASLALQVVASGVTGQSLNALVGLLYHDRGMMRSTAFTLLYIVSNIGAAGPVITGAVAVRFGYHAGFLVAVFVLLVTTVPYLILNHRYLGDLGAAVPDPLRASERRQLGRRVLVGAGVAAALIGSTLKLGWLTASRFSSAVGILGIFLPVWYLVTIVRSPKVQAAEARHVKAYGLFLVGNSITMLVYGQATGILSLYTLDQVNLNVWGLHLSAASFQTIPAVLAVLFGTVISGVWARLGRRQPSASRKFGLGMLFWGAGPLFMILPLRLFPPSVKVSPLWIVMFYVLIIAGETVTSPIGTALASQVAPAAFVTQMMTVFTLSQAAGSGLSAIAANFYTPGHESGYFLVIGGVAVLWGLVMLLADGRITAGLEG</sequence>
<feature type="transmembrane region" description="Helical" evidence="7">
    <location>
        <begin position="176"/>
        <end position="195"/>
    </location>
</feature>
<feature type="transmembrane region" description="Helical" evidence="7">
    <location>
        <begin position="149"/>
        <end position="170"/>
    </location>
</feature>
<comment type="caution">
    <text evidence="8">The sequence shown here is derived from an EMBL/GenBank/DDBJ whole genome shotgun (WGS) entry which is preliminary data.</text>
</comment>
<dbReference type="Gene3D" id="1.20.1250.20">
    <property type="entry name" value="MFS general substrate transporter like domains"/>
    <property type="match status" value="1"/>
</dbReference>
<feature type="transmembrane region" description="Helical" evidence="7">
    <location>
        <begin position="223"/>
        <end position="242"/>
    </location>
</feature>
<dbReference type="NCBIfam" id="TIGR00924">
    <property type="entry name" value="yjdL_sub1_fam"/>
    <property type="match status" value="1"/>
</dbReference>
<feature type="transmembrane region" description="Helical" evidence="7">
    <location>
        <begin position="361"/>
        <end position="378"/>
    </location>
</feature>
<evidence type="ECO:0000256" key="5">
    <source>
        <dbReference type="ARBA" id="ARBA00022989"/>
    </source>
</evidence>
<keyword evidence="9" id="KW-1185">Reference proteome</keyword>
<dbReference type="PANTHER" id="PTHR23517">
    <property type="entry name" value="RESISTANCE PROTEIN MDTM, PUTATIVE-RELATED-RELATED"/>
    <property type="match status" value="1"/>
</dbReference>
<feature type="transmembrane region" description="Helical" evidence="7">
    <location>
        <begin position="426"/>
        <end position="448"/>
    </location>
</feature>
<feature type="transmembrane region" description="Helical" evidence="7">
    <location>
        <begin position="52"/>
        <end position="75"/>
    </location>
</feature>
<gene>
    <name evidence="8" type="ORF">ACFQ5K_10370</name>
</gene>
<dbReference type="InterPro" id="IPR036259">
    <property type="entry name" value="MFS_trans_sf"/>
</dbReference>
<keyword evidence="3" id="KW-1003">Cell membrane</keyword>
<dbReference type="RefSeq" id="WP_125755702.1">
    <property type="nucleotide sequence ID" value="NZ_JBHTOK010000075.1"/>
</dbReference>
<keyword evidence="6 7" id="KW-0472">Membrane</keyword>
<feature type="transmembrane region" description="Helical" evidence="7">
    <location>
        <begin position="87"/>
        <end position="103"/>
    </location>
</feature>
<feature type="transmembrane region" description="Helical" evidence="7">
    <location>
        <begin position="390"/>
        <end position="414"/>
    </location>
</feature>
<dbReference type="InterPro" id="IPR005279">
    <property type="entry name" value="Dipep/tripep_permease"/>
</dbReference>
<dbReference type="Pfam" id="PF00854">
    <property type="entry name" value="PTR2"/>
    <property type="match status" value="1"/>
</dbReference>
<reference evidence="9" key="1">
    <citation type="journal article" date="2019" name="Int. J. Syst. Evol. Microbiol.">
        <title>The Global Catalogue of Microorganisms (GCM) 10K type strain sequencing project: providing services to taxonomists for standard genome sequencing and annotation.</title>
        <authorList>
            <consortium name="The Broad Institute Genomics Platform"/>
            <consortium name="The Broad Institute Genome Sequencing Center for Infectious Disease"/>
            <person name="Wu L."/>
            <person name="Ma J."/>
        </authorList>
    </citation>
    <scope>NUCLEOTIDE SEQUENCE [LARGE SCALE GENOMIC DNA]</scope>
    <source>
        <strain evidence="9">CCM 8912</strain>
    </source>
</reference>
<keyword evidence="4 7" id="KW-0812">Transmembrane</keyword>
<dbReference type="SUPFAM" id="SSF103473">
    <property type="entry name" value="MFS general substrate transporter"/>
    <property type="match status" value="2"/>
</dbReference>
<keyword evidence="2" id="KW-0813">Transport</keyword>
<proteinExistence type="predicted"/>
<feature type="transmembrane region" description="Helical" evidence="7">
    <location>
        <begin position="286"/>
        <end position="310"/>
    </location>
</feature>
<dbReference type="InterPro" id="IPR050171">
    <property type="entry name" value="MFS_Transporters"/>
</dbReference>
<dbReference type="Proteomes" id="UP001597212">
    <property type="component" value="Unassembled WGS sequence"/>
</dbReference>
<feature type="transmembrane region" description="Helical" evidence="7">
    <location>
        <begin position="454"/>
        <end position="474"/>
    </location>
</feature>
<feature type="transmembrane region" description="Helical" evidence="7">
    <location>
        <begin position="330"/>
        <end position="349"/>
    </location>
</feature>
<feature type="transmembrane region" description="Helical" evidence="7">
    <location>
        <begin position="248"/>
        <end position="265"/>
    </location>
</feature>
<name>A0ABW4CZ65_9LACO</name>
<organism evidence="8 9">
    <name type="scientific">Lacticaseibacillus hegangensis</name>
    <dbReference type="NCBI Taxonomy" id="2486010"/>
    <lineage>
        <taxon>Bacteria</taxon>
        <taxon>Bacillati</taxon>
        <taxon>Bacillota</taxon>
        <taxon>Bacilli</taxon>
        <taxon>Lactobacillales</taxon>
        <taxon>Lactobacillaceae</taxon>
        <taxon>Lacticaseibacillus</taxon>
    </lineage>
</organism>
<feature type="transmembrane region" description="Helical" evidence="7">
    <location>
        <begin position="109"/>
        <end position="137"/>
    </location>
</feature>
<dbReference type="InterPro" id="IPR000109">
    <property type="entry name" value="POT_fam"/>
</dbReference>